<accession>A0A6J5NX97</accession>
<proteinExistence type="predicted"/>
<reference evidence="1" key="1">
    <citation type="submission" date="2020-04" db="EMBL/GenBank/DDBJ databases">
        <authorList>
            <person name="Chiriac C."/>
            <person name="Salcher M."/>
            <person name="Ghai R."/>
            <person name="Kavagutti S V."/>
        </authorList>
    </citation>
    <scope>NUCLEOTIDE SEQUENCE</scope>
</reference>
<dbReference type="EMBL" id="LR796718">
    <property type="protein sequence ID" value="CAB4161678.1"/>
    <property type="molecule type" value="Genomic_DNA"/>
</dbReference>
<sequence length="253" mass="26336">MPWGFAAAAVGTIASGAMGASASKSASKAQAAAAEADRQLQREQYYDQVNRQEPFRQAGLLSTAELQRQFGLAGDAASAGYGNLLRDFSTADFQADPGYAFRLSEGLKGMDRQAAARGGLISGAALKAAGRYGQDMASQEYQNAYNRYNQNRSQRYQMLTGQQTAGANATNQQNQSSQNYAAAAGNALQNAGNARASGYMGQANAWGGALNSAANAGLAYGLNQMSNPYASPAQGAAIQSGWNAWKDPMLAGG</sequence>
<protein>
    <recommendedName>
        <fullName evidence="2">DNA transfer protein</fullName>
    </recommendedName>
</protein>
<gene>
    <name evidence="1" type="ORF">UFOVP761_34</name>
</gene>
<evidence type="ECO:0000313" key="1">
    <source>
        <dbReference type="EMBL" id="CAB4161678.1"/>
    </source>
</evidence>
<evidence type="ECO:0008006" key="2">
    <source>
        <dbReference type="Google" id="ProtNLM"/>
    </source>
</evidence>
<organism evidence="1">
    <name type="scientific">uncultured Caudovirales phage</name>
    <dbReference type="NCBI Taxonomy" id="2100421"/>
    <lineage>
        <taxon>Viruses</taxon>
        <taxon>Duplodnaviria</taxon>
        <taxon>Heunggongvirae</taxon>
        <taxon>Uroviricota</taxon>
        <taxon>Caudoviricetes</taxon>
        <taxon>Peduoviridae</taxon>
        <taxon>Maltschvirus</taxon>
        <taxon>Maltschvirus maltsch</taxon>
    </lineage>
</organism>
<name>A0A6J5NX97_9CAUD</name>